<organism evidence="8 9">
    <name type="scientific">Sediminitomix flava</name>
    <dbReference type="NCBI Taxonomy" id="379075"/>
    <lineage>
        <taxon>Bacteria</taxon>
        <taxon>Pseudomonadati</taxon>
        <taxon>Bacteroidota</taxon>
        <taxon>Cytophagia</taxon>
        <taxon>Cytophagales</taxon>
        <taxon>Flammeovirgaceae</taxon>
        <taxon>Sediminitomix</taxon>
    </lineage>
</organism>
<dbReference type="GO" id="GO:0032153">
    <property type="term" value="C:cell division site"/>
    <property type="evidence" value="ECO:0007669"/>
    <property type="project" value="UniProtKB-UniRule"/>
</dbReference>
<dbReference type="Gene3D" id="3.30.420.40">
    <property type="match status" value="2"/>
</dbReference>
<proteinExistence type="inferred from homology"/>
<dbReference type="PANTHER" id="PTHR32432:SF4">
    <property type="entry name" value="CELL DIVISION PROTEIN FTSA"/>
    <property type="match status" value="1"/>
</dbReference>
<dbReference type="HAMAP" id="MF_02033">
    <property type="entry name" value="FtsA"/>
    <property type="match status" value="1"/>
</dbReference>
<protein>
    <recommendedName>
        <fullName evidence="5 6">Cell division protein FtsA</fullName>
    </recommendedName>
</protein>
<evidence type="ECO:0000313" key="9">
    <source>
        <dbReference type="Proteomes" id="UP000245535"/>
    </source>
</evidence>
<evidence type="ECO:0000256" key="2">
    <source>
        <dbReference type="ARBA" id="ARBA00022618"/>
    </source>
</evidence>
<dbReference type="Proteomes" id="UP000245535">
    <property type="component" value="Unassembled WGS sequence"/>
</dbReference>
<evidence type="ECO:0000256" key="3">
    <source>
        <dbReference type="ARBA" id="ARBA00023136"/>
    </source>
</evidence>
<comment type="caution">
    <text evidence="8">The sequence shown here is derived from an EMBL/GenBank/DDBJ whole genome shotgun (WGS) entry which is preliminary data.</text>
</comment>
<dbReference type="InterPro" id="IPR043129">
    <property type="entry name" value="ATPase_NBD"/>
</dbReference>
<evidence type="ECO:0000256" key="5">
    <source>
        <dbReference type="HAMAP-Rule" id="MF_02033"/>
    </source>
</evidence>
<comment type="subcellular location">
    <subcellularLocation>
        <location evidence="5">Cell membrane</location>
        <topology evidence="5">Peripheral membrane protein</topology>
        <orientation evidence="5">Cytoplasmic side</orientation>
    </subcellularLocation>
    <text evidence="5">Localizes to the Z ring in an FtsZ-dependent manner. Targeted to the membrane through a conserved C-terminal amphipathic helix.</text>
</comment>
<keyword evidence="1 5" id="KW-1003">Cell membrane</keyword>
<name>A0A315Z993_SEDFL</name>
<dbReference type="Pfam" id="PF02491">
    <property type="entry name" value="SHS2_FTSA"/>
    <property type="match status" value="1"/>
</dbReference>
<reference evidence="8 9" key="1">
    <citation type="submission" date="2018-03" db="EMBL/GenBank/DDBJ databases">
        <title>Genomic Encyclopedia of Archaeal and Bacterial Type Strains, Phase II (KMG-II): from individual species to whole genera.</title>
        <authorList>
            <person name="Goeker M."/>
        </authorList>
    </citation>
    <scope>NUCLEOTIDE SEQUENCE [LARGE SCALE GENOMIC DNA]</scope>
    <source>
        <strain evidence="8 9">DSM 28229</strain>
    </source>
</reference>
<keyword evidence="4 5" id="KW-0131">Cell cycle</keyword>
<dbReference type="InterPro" id="IPR050696">
    <property type="entry name" value="FtsA/MreB"/>
</dbReference>
<dbReference type="InterPro" id="IPR020823">
    <property type="entry name" value="Cell_div_FtsA"/>
</dbReference>
<dbReference type="Gene3D" id="3.30.1490.110">
    <property type="match status" value="1"/>
</dbReference>
<dbReference type="CDD" id="cd24048">
    <property type="entry name" value="ASKHA_NBD_FtsA"/>
    <property type="match status" value="1"/>
</dbReference>
<dbReference type="SMART" id="SM00842">
    <property type="entry name" value="FtsA"/>
    <property type="match status" value="1"/>
</dbReference>
<feature type="domain" description="SHS2" evidence="7">
    <location>
        <begin position="7"/>
        <end position="195"/>
    </location>
</feature>
<accession>A0A315Z993</accession>
<evidence type="ECO:0000313" key="8">
    <source>
        <dbReference type="EMBL" id="PWJ42081.1"/>
    </source>
</evidence>
<dbReference type="PIRSF" id="PIRSF003101">
    <property type="entry name" value="FtsA"/>
    <property type="match status" value="1"/>
</dbReference>
<keyword evidence="2 5" id="KW-0132">Cell division</keyword>
<dbReference type="InterPro" id="IPR003494">
    <property type="entry name" value="SHS2_FtsA"/>
</dbReference>
<comment type="function">
    <text evidence="5 6">Cell division protein that is involved in the assembly of the Z ring. May serve as a membrane anchor for the Z ring.</text>
</comment>
<evidence type="ECO:0000259" key="7">
    <source>
        <dbReference type="SMART" id="SM00842"/>
    </source>
</evidence>
<dbReference type="NCBIfam" id="TIGR01174">
    <property type="entry name" value="ftsA"/>
    <property type="match status" value="1"/>
</dbReference>
<dbReference type="EMBL" id="QGDO01000003">
    <property type="protein sequence ID" value="PWJ42081.1"/>
    <property type="molecule type" value="Genomic_DNA"/>
</dbReference>
<dbReference type="AlphaFoldDB" id="A0A315Z993"/>
<keyword evidence="9" id="KW-1185">Reference proteome</keyword>
<dbReference type="RefSeq" id="WP_109618705.1">
    <property type="nucleotide sequence ID" value="NZ_QGDO01000003.1"/>
</dbReference>
<evidence type="ECO:0000256" key="6">
    <source>
        <dbReference type="PIRNR" id="PIRNR003101"/>
    </source>
</evidence>
<dbReference type="GO" id="GO:0009898">
    <property type="term" value="C:cytoplasmic side of plasma membrane"/>
    <property type="evidence" value="ECO:0007669"/>
    <property type="project" value="UniProtKB-UniRule"/>
</dbReference>
<comment type="similarity">
    <text evidence="5 6">Belongs to the FtsA/MreB family.</text>
</comment>
<comment type="subunit">
    <text evidence="5">Self-interacts. Interacts with FtsZ.</text>
</comment>
<dbReference type="PANTHER" id="PTHR32432">
    <property type="entry name" value="CELL DIVISION PROTEIN FTSA-RELATED"/>
    <property type="match status" value="1"/>
</dbReference>
<keyword evidence="3 5" id="KW-0472">Membrane</keyword>
<evidence type="ECO:0000256" key="1">
    <source>
        <dbReference type="ARBA" id="ARBA00022475"/>
    </source>
</evidence>
<sequence>MQDDKIVVGLDIGTTKICAIVSRVDTYGNLEILGSGVSSSEGVKEGSINNLTKTVSAIRQAVKKAEESSNISINVVNVGISGKHIRCFEQRGSYTRPHHDAIISVEDVERLFDDQLKTVTSPGTDILHVLPQYFSVDYENNVKDPVGMAGVKLEADFQLVTAEINEIKKIRNCLEQAGLEIEGLYLDPLVTGLATLNKEEKEAGVAVIDIGGGTTDIVVYYDGIVRHTAVIPFGGNIITSDIRHGCSVMPSHAETLKVKFGKALAETASDYEYISIPGFRNMETKEISLKNLSYIIEARVEEIFDLILMELENSGFKDKLSCGVVFTGGSALLKDICKLFSYRTGLDARIGYPNEYVGKTQDEIIKNPKYATCLGLVLAGFRSLDDRDEDRLEPQAVEEKQHHQEIPYVPMEEKSSIHIEKEERKGTIFDKILDKTKQFLKDDFDDKSNY</sequence>
<gene>
    <name evidence="5" type="primary">ftsA</name>
    <name evidence="8" type="ORF">BC781_103331</name>
</gene>
<dbReference type="SUPFAM" id="SSF53067">
    <property type="entry name" value="Actin-like ATPase domain"/>
    <property type="match status" value="2"/>
</dbReference>
<evidence type="ECO:0000256" key="4">
    <source>
        <dbReference type="ARBA" id="ARBA00023306"/>
    </source>
</evidence>
<dbReference type="OrthoDB" id="9768127at2"/>
<dbReference type="GO" id="GO:0043093">
    <property type="term" value="P:FtsZ-dependent cytokinesis"/>
    <property type="evidence" value="ECO:0007669"/>
    <property type="project" value="UniProtKB-UniRule"/>
</dbReference>
<dbReference type="Pfam" id="PF14450">
    <property type="entry name" value="FtsA"/>
    <property type="match status" value="1"/>
</dbReference>